<evidence type="ECO:0000313" key="2">
    <source>
        <dbReference type="Proteomes" id="UP001596287"/>
    </source>
</evidence>
<organism evidence="1 2">
    <name type="scientific">Flavobacterium qiangtangense</name>
    <dbReference type="NCBI Taxonomy" id="1442595"/>
    <lineage>
        <taxon>Bacteria</taxon>
        <taxon>Pseudomonadati</taxon>
        <taxon>Bacteroidota</taxon>
        <taxon>Flavobacteriia</taxon>
        <taxon>Flavobacteriales</taxon>
        <taxon>Flavobacteriaceae</taxon>
        <taxon>Flavobacterium</taxon>
    </lineage>
</organism>
<protein>
    <submittedName>
        <fullName evidence="1">Uncharacterized protein</fullName>
    </submittedName>
</protein>
<sequence>MENYNIQFKIAKKLLEKTRDEDVQWKNIRDLIAGKKAEITVFEMNEDDTFEKPNGHGNFPEWKAKVGKDIYVEFSTLLTEKQAERGSDFYLYIDKELEKKNGYLYIWEDEKSIHVSTGHFIFENFIEPATTEKKVAPKKVENKQIDMFKRTPKSK</sequence>
<evidence type="ECO:0000313" key="1">
    <source>
        <dbReference type="EMBL" id="MFC6095796.1"/>
    </source>
</evidence>
<reference evidence="2" key="1">
    <citation type="journal article" date="2019" name="Int. J. Syst. Evol. Microbiol.">
        <title>The Global Catalogue of Microorganisms (GCM) 10K type strain sequencing project: providing services to taxonomists for standard genome sequencing and annotation.</title>
        <authorList>
            <consortium name="The Broad Institute Genomics Platform"/>
            <consortium name="The Broad Institute Genome Sequencing Center for Infectious Disease"/>
            <person name="Wu L."/>
            <person name="Ma J."/>
        </authorList>
    </citation>
    <scope>NUCLEOTIDE SEQUENCE [LARGE SCALE GENOMIC DNA]</scope>
    <source>
        <strain evidence="2">CCUG 49679</strain>
    </source>
</reference>
<dbReference type="RefSeq" id="WP_379790466.1">
    <property type="nucleotide sequence ID" value="NZ_JBHSQB010000004.1"/>
</dbReference>
<keyword evidence="2" id="KW-1185">Reference proteome</keyword>
<gene>
    <name evidence="1" type="ORF">ACFPVY_03985</name>
</gene>
<comment type="caution">
    <text evidence="1">The sequence shown here is derived from an EMBL/GenBank/DDBJ whole genome shotgun (WGS) entry which is preliminary data.</text>
</comment>
<dbReference type="EMBL" id="JBHSQB010000004">
    <property type="protein sequence ID" value="MFC6095796.1"/>
    <property type="molecule type" value="Genomic_DNA"/>
</dbReference>
<dbReference type="Proteomes" id="UP001596287">
    <property type="component" value="Unassembled WGS sequence"/>
</dbReference>
<proteinExistence type="predicted"/>
<name>A0ABW1PJL0_9FLAO</name>
<accession>A0ABW1PJL0</accession>